<keyword evidence="1" id="KW-0413">Isomerase</keyword>
<keyword evidence="2" id="KW-1185">Reference proteome</keyword>
<sequence>MSSTAITVKTVGTTPHEGQKPGTSGLRKRVRIFQQPNYTDNFVQAIFDATQIGQHGDAPSLVVGGDGRYFMKETIQTIIRIGIANGIQRFIVGKDGILSTPAGSHLIRSLGASGGILLTASHNPGGPEKDFGIKFNAHNGGPAPENVTDKIYECTRAIRHYHIAEIPDVDISALGSHIVGEINGKPIEVEVVDSVESYVELLKTIFDFALIKRFLKENPTFKVLFDGLNGVTGPYGRSLFVKEFGLPETTSVDQA</sequence>
<evidence type="ECO:0000313" key="1">
    <source>
        <dbReference type="EMBL" id="KAJ1677038.1"/>
    </source>
</evidence>
<dbReference type="Proteomes" id="UP001145114">
    <property type="component" value="Unassembled WGS sequence"/>
</dbReference>
<dbReference type="EMBL" id="JAMZIH010003102">
    <property type="protein sequence ID" value="KAJ1677038.1"/>
    <property type="molecule type" value="Genomic_DNA"/>
</dbReference>
<name>A0ACC1HKE7_9FUNG</name>
<evidence type="ECO:0000313" key="2">
    <source>
        <dbReference type="Proteomes" id="UP001145114"/>
    </source>
</evidence>
<feature type="non-terminal residue" evidence="1">
    <location>
        <position position="255"/>
    </location>
</feature>
<organism evidence="1 2">
    <name type="scientific">Spiromyces aspiralis</name>
    <dbReference type="NCBI Taxonomy" id="68401"/>
    <lineage>
        <taxon>Eukaryota</taxon>
        <taxon>Fungi</taxon>
        <taxon>Fungi incertae sedis</taxon>
        <taxon>Zoopagomycota</taxon>
        <taxon>Kickxellomycotina</taxon>
        <taxon>Kickxellomycetes</taxon>
        <taxon>Kickxellales</taxon>
        <taxon>Kickxellaceae</taxon>
        <taxon>Spiromyces</taxon>
    </lineage>
</organism>
<dbReference type="EC" id="5.4.2.2" evidence="1"/>
<protein>
    <submittedName>
        <fullName evidence="1">Phosphoglucomutase-2</fullName>
        <ecNumber evidence="1">5.4.2.2</ecNumber>
    </submittedName>
</protein>
<accession>A0ACC1HKE7</accession>
<proteinExistence type="predicted"/>
<reference evidence="1" key="1">
    <citation type="submission" date="2022-06" db="EMBL/GenBank/DDBJ databases">
        <title>Phylogenomic reconstructions and comparative analyses of Kickxellomycotina fungi.</title>
        <authorList>
            <person name="Reynolds N.K."/>
            <person name="Stajich J.E."/>
            <person name="Barry K."/>
            <person name="Grigoriev I.V."/>
            <person name="Crous P."/>
            <person name="Smith M.E."/>
        </authorList>
    </citation>
    <scope>NUCLEOTIDE SEQUENCE</scope>
    <source>
        <strain evidence="1">RSA 2271</strain>
    </source>
</reference>
<gene>
    <name evidence="1" type="primary">PGM2</name>
    <name evidence="1" type="ORF">EV182_007007</name>
</gene>
<comment type="caution">
    <text evidence="1">The sequence shown here is derived from an EMBL/GenBank/DDBJ whole genome shotgun (WGS) entry which is preliminary data.</text>
</comment>